<protein>
    <submittedName>
        <fullName evidence="2">DUF2214 domain-containing protein</fullName>
    </submittedName>
</protein>
<keyword evidence="1" id="KW-0472">Membrane</keyword>
<dbReference type="EMBL" id="QJUL01000002">
    <property type="protein sequence ID" value="TBU97170.1"/>
    <property type="molecule type" value="Genomic_DNA"/>
</dbReference>
<proteinExistence type="predicted"/>
<keyword evidence="1" id="KW-0812">Transmembrane</keyword>
<name>A0A4Q9RAF3_9GAMM</name>
<feature type="transmembrane region" description="Helical" evidence="1">
    <location>
        <begin position="6"/>
        <end position="24"/>
    </location>
</feature>
<dbReference type="RefSeq" id="WP_131174283.1">
    <property type="nucleotide sequence ID" value="NZ_QJUL01000002.1"/>
</dbReference>
<feature type="transmembrane region" description="Helical" evidence="1">
    <location>
        <begin position="84"/>
        <end position="103"/>
    </location>
</feature>
<evidence type="ECO:0000313" key="5">
    <source>
        <dbReference type="Proteomes" id="UP000293172"/>
    </source>
</evidence>
<dbReference type="AlphaFoldDB" id="A0A4Q9RAF3"/>
<comment type="caution">
    <text evidence="2">The sequence shown here is derived from an EMBL/GenBank/DDBJ whole genome shotgun (WGS) entry which is preliminary data.</text>
</comment>
<keyword evidence="1" id="KW-1133">Transmembrane helix</keyword>
<feature type="transmembrane region" description="Helical" evidence="1">
    <location>
        <begin position="124"/>
        <end position="144"/>
    </location>
</feature>
<keyword evidence="4" id="KW-1185">Reference proteome</keyword>
<dbReference type="EMBL" id="QJUM01000004">
    <property type="protein sequence ID" value="TBV08488.1"/>
    <property type="molecule type" value="Genomic_DNA"/>
</dbReference>
<sequence>MASAIVAYLHYLSIFVLFALLTFEHVQFKLPLDLPRARSLARIDMAYGITALLVLGSGLARALWYGKGPAYYLHNGLFHAKVTLFVLVGLLSIVPTLMFIGWRGALGAGQVPRVDERQGHRVTLLIRLELGLLLVIPLLAVLMARGYGMFGA</sequence>
<evidence type="ECO:0000256" key="1">
    <source>
        <dbReference type="SAM" id="Phobius"/>
    </source>
</evidence>
<gene>
    <name evidence="3" type="ORF">DNK34_04280</name>
    <name evidence="2" type="ORF">DNK44_02980</name>
</gene>
<dbReference type="InterPro" id="IPR018706">
    <property type="entry name" value="DUF2214_membrane"/>
</dbReference>
<accession>A0A4Q9RAF3</accession>
<dbReference type="OrthoDB" id="826511at2"/>
<evidence type="ECO:0000313" key="4">
    <source>
        <dbReference type="Proteomes" id="UP000291334"/>
    </source>
</evidence>
<reference evidence="4 5" key="1">
    <citation type="submission" date="2018-06" db="EMBL/GenBank/DDBJ databases">
        <title>Three novel Pseudomonas species isolated from symptomatic oak.</title>
        <authorList>
            <person name="Bueno-Gonzalez V."/>
            <person name="Brady C."/>
        </authorList>
    </citation>
    <scope>NUCLEOTIDE SEQUENCE [LARGE SCALE GENOMIC DNA]</scope>
    <source>
        <strain evidence="3 4">P26B</strain>
        <strain evidence="2 5">P6B</strain>
    </source>
</reference>
<evidence type="ECO:0000313" key="3">
    <source>
        <dbReference type="EMBL" id="TBV08488.1"/>
    </source>
</evidence>
<dbReference type="Proteomes" id="UP000293172">
    <property type="component" value="Unassembled WGS sequence"/>
</dbReference>
<dbReference type="Pfam" id="PF09980">
    <property type="entry name" value="DUF2214"/>
    <property type="match status" value="1"/>
</dbReference>
<evidence type="ECO:0000313" key="2">
    <source>
        <dbReference type="EMBL" id="TBU97170.1"/>
    </source>
</evidence>
<feature type="transmembrane region" description="Helical" evidence="1">
    <location>
        <begin position="45"/>
        <end position="64"/>
    </location>
</feature>
<dbReference type="Proteomes" id="UP000291334">
    <property type="component" value="Unassembled WGS sequence"/>
</dbReference>
<organism evidence="2 5">
    <name type="scientific">Phytopseudomonas dryadis</name>
    <dbReference type="NCBI Taxonomy" id="2487520"/>
    <lineage>
        <taxon>Bacteria</taxon>
        <taxon>Pseudomonadati</taxon>
        <taxon>Pseudomonadota</taxon>
        <taxon>Gammaproteobacteria</taxon>
        <taxon>Pseudomonadales</taxon>
        <taxon>Pseudomonadaceae</taxon>
        <taxon>Phytopseudomonas</taxon>
    </lineage>
</organism>